<dbReference type="HOGENOM" id="CLU_134391_0_0_9"/>
<accession>F6BKI7</accession>
<dbReference type="EMBL" id="CP002739">
    <property type="protein sequence ID" value="AEF17119.1"/>
    <property type="molecule type" value="Genomic_DNA"/>
</dbReference>
<dbReference type="eggNOG" id="ENOG5032S9W">
    <property type="taxonomic scope" value="Bacteria"/>
</dbReference>
<dbReference type="RefSeq" id="WP_013787861.1">
    <property type="nucleotide sequence ID" value="NC_015555.1"/>
</dbReference>
<evidence type="ECO:0000313" key="2">
    <source>
        <dbReference type="Proteomes" id="UP000007239"/>
    </source>
</evidence>
<reference evidence="1" key="1">
    <citation type="submission" date="2011-05" db="EMBL/GenBank/DDBJ databases">
        <title>Complete sequence of Thermoanaerobacterium xylanolyticum LX-11.</title>
        <authorList>
            <consortium name="US DOE Joint Genome Institute"/>
            <person name="Lucas S."/>
            <person name="Han J."/>
            <person name="Lapidus A."/>
            <person name="Cheng J.-F."/>
            <person name="Goodwin L."/>
            <person name="Pitluck S."/>
            <person name="Peters L."/>
            <person name="Mikhailova N."/>
            <person name="Lu M."/>
            <person name="Han C."/>
            <person name="Tapia R."/>
            <person name="Land M."/>
            <person name="Hauser L."/>
            <person name="Kyrpides N."/>
            <person name="Ivanova N."/>
            <person name="Pagani I."/>
            <person name="Hemme C."/>
            <person name="Woyke T."/>
        </authorList>
    </citation>
    <scope>NUCLEOTIDE SEQUENCE</scope>
    <source>
        <strain evidence="1">LX-11</strain>
    </source>
</reference>
<dbReference type="InterPro" id="IPR021525">
    <property type="entry name" value="DUF3189"/>
</dbReference>
<evidence type="ECO:0000313" key="1">
    <source>
        <dbReference type="EMBL" id="AEF17119.1"/>
    </source>
</evidence>
<dbReference type="AlphaFoldDB" id="F6BKI7"/>
<proteinExistence type="predicted"/>
<sequence length="154" mass="17367">MIIAYVCYGSAHSSIVAAAIHVGFLPNDRIPAFEEFLSLPHYDMTEGNQIGIPFYMGVDEFNNDVYAIGAKSGRKIMMKAVKSFLRESGIHEEEIMLIDTLPAIGLMTKFGGMTSRRFKMISIGRPFTVYGIIKKYKNFLDIVNSVKFRLKELD</sequence>
<gene>
    <name evidence="1" type="ordered locus">Thexy_1086</name>
</gene>
<protein>
    <recommendedName>
        <fullName evidence="3">DUF3189 domain-containing protein</fullName>
    </recommendedName>
</protein>
<dbReference type="STRING" id="858215.Thexy_1086"/>
<dbReference type="Proteomes" id="UP000007239">
    <property type="component" value="Chromosome"/>
</dbReference>
<dbReference type="Pfam" id="PF11385">
    <property type="entry name" value="DUF3189"/>
    <property type="match status" value="1"/>
</dbReference>
<name>F6BKI7_THEXL</name>
<keyword evidence="2" id="KW-1185">Reference proteome</keyword>
<dbReference type="KEGG" id="txy:Thexy_1086"/>
<organism evidence="1 2">
    <name type="scientific">Thermoanaerobacterium xylanolyticum (strain ATCC 49914 / DSM 7097 / LX-11)</name>
    <dbReference type="NCBI Taxonomy" id="858215"/>
    <lineage>
        <taxon>Bacteria</taxon>
        <taxon>Bacillati</taxon>
        <taxon>Bacillota</taxon>
        <taxon>Clostridia</taxon>
        <taxon>Thermoanaerobacterales</taxon>
        <taxon>Thermoanaerobacteraceae</taxon>
        <taxon>Thermoanaerobacterium</taxon>
    </lineage>
</organism>
<evidence type="ECO:0008006" key="3">
    <source>
        <dbReference type="Google" id="ProtNLM"/>
    </source>
</evidence>